<protein>
    <recommendedName>
        <fullName evidence="1">DUF7344 domain-containing protein</fullName>
    </recommendedName>
</protein>
<dbReference type="InterPro" id="IPR055768">
    <property type="entry name" value="DUF7344"/>
</dbReference>
<gene>
    <name evidence="2" type="ORF">EGD98_14495</name>
</gene>
<sequence length="127" mass="14120">MERDDEGLTEDRIFTLLSMGRRRELLRAVDRLGGEATVGDVTNEIVTGEHGTDAGARARKTVYVSLHQTHLPRLVESGALVHDVHEKTVHLTERGDVLLAYLRFDPTAERAGLLSRVLRPGGRNRAK</sequence>
<evidence type="ECO:0000313" key="3">
    <source>
        <dbReference type="Proteomes" id="UP000783863"/>
    </source>
</evidence>
<dbReference type="AlphaFoldDB" id="A0A8J7YLD2"/>
<comment type="caution">
    <text evidence="2">The sequence shown here is derived from an EMBL/GenBank/DDBJ whole genome shotgun (WGS) entry which is preliminary data.</text>
</comment>
<evidence type="ECO:0000259" key="1">
    <source>
        <dbReference type="Pfam" id="PF24035"/>
    </source>
</evidence>
<feature type="domain" description="DUF7344" evidence="1">
    <location>
        <begin position="14"/>
        <end position="89"/>
    </location>
</feature>
<keyword evidence="3" id="KW-1185">Reference proteome</keyword>
<name>A0A8J7YLD2_9EURY</name>
<reference evidence="2" key="1">
    <citation type="submission" date="2021-06" db="EMBL/GenBank/DDBJ databases">
        <title>Halomicroarcula sp. F24A a new haloarchaeum isolated from saline soil.</title>
        <authorList>
            <person name="Duran-Viseras A."/>
            <person name="Sanchez-Porro C."/>
            <person name="Ventosa A."/>
        </authorList>
    </citation>
    <scope>NUCLEOTIDE SEQUENCE</scope>
    <source>
        <strain evidence="2">F24A</strain>
    </source>
</reference>
<dbReference type="Proteomes" id="UP000783863">
    <property type="component" value="Unassembled WGS sequence"/>
</dbReference>
<proteinExistence type="predicted"/>
<accession>A0A8J7YLD2</accession>
<evidence type="ECO:0000313" key="2">
    <source>
        <dbReference type="EMBL" id="MBX0304879.1"/>
    </source>
</evidence>
<dbReference type="RefSeq" id="WP_220589075.1">
    <property type="nucleotide sequence ID" value="NZ_RKLQ01000002.1"/>
</dbReference>
<dbReference type="EMBL" id="RKLQ01000002">
    <property type="protein sequence ID" value="MBX0304879.1"/>
    <property type="molecule type" value="Genomic_DNA"/>
</dbReference>
<organism evidence="2 3">
    <name type="scientific">Haloarcula salinisoli</name>
    <dbReference type="NCBI Taxonomy" id="2487746"/>
    <lineage>
        <taxon>Archaea</taxon>
        <taxon>Methanobacteriati</taxon>
        <taxon>Methanobacteriota</taxon>
        <taxon>Stenosarchaea group</taxon>
        <taxon>Halobacteria</taxon>
        <taxon>Halobacteriales</taxon>
        <taxon>Haloarculaceae</taxon>
        <taxon>Haloarcula</taxon>
    </lineage>
</organism>
<dbReference type="Pfam" id="PF24035">
    <property type="entry name" value="DUF7344"/>
    <property type="match status" value="1"/>
</dbReference>